<dbReference type="Gene3D" id="3.40.50.720">
    <property type="entry name" value="NAD(P)-binding Rossmann-like Domain"/>
    <property type="match status" value="1"/>
</dbReference>
<dbReference type="InterPro" id="IPR036291">
    <property type="entry name" value="NAD(P)-bd_dom_sf"/>
</dbReference>
<dbReference type="Proteomes" id="UP000231912">
    <property type="component" value="Unassembled WGS sequence"/>
</dbReference>
<feature type="domain" description="Enoyl reductase (ER)" evidence="2">
    <location>
        <begin position="10"/>
        <end position="309"/>
    </location>
</feature>
<evidence type="ECO:0000256" key="1">
    <source>
        <dbReference type="ARBA" id="ARBA00023002"/>
    </source>
</evidence>
<protein>
    <submittedName>
        <fullName evidence="3">Zinc-binding oxidoreductase</fullName>
    </submittedName>
</protein>
<accession>A0A2M9ZAY5</accession>
<dbReference type="GO" id="GO:0016491">
    <property type="term" value="F:oxidoreductase activity"/>
    <property type="evidence" value="ECO:0007669"/>
    <property type="project" value="UniProtKB-KW"/>
</dbReference>
<dbReference type="InterPro" id="IPR013154">
    <property type="entry name" value="ADH-like_N"/>
</dbReference>
<evidence type="ECO:0000259" key="2">
    <source>
        <dbReference type="SMART" id="SM00829"/>
    </source>
</evidence>
<dbReference type="Pfam" id="PF13602">
    <property type="entry name" value="ADH_zinc_N_2"/>
    <property type="match status" value="1"/>
</dbReference>
<dbReference type="GO" id="GO:0008270">
    <property type="term" value="F:zinc ion binding"/>
    <property type="evidence" value="ECO:0007669"/>
    <property type="project" value="InterPro"/>
</dbReference>
<dbReference type="AlphaFoldDB" id="A0A2M9ZAY5"/>
<keyword evidence="1" id="KW-0560">Oxidoreductase</keyword>
<reference evidence="3 4" key="1">
    <citation type="submission" date="2017-07" db="EMBL/GenBank/DDBJ databases">
        <title>Leptospira spp. isolated from tropical soils.</title>
        <authorList>
            <person name="Thibeaux R."/>
            <person name="Iraola G."/>
            <person name="Ferres I."/>
            <person name="Bierque E."/>
            <person name="Girault D."/>
            <person name="Soupe-Gilbert M.-E."/>
            <person name="Picardeau M."/>
            <person name="Goarant C."/>
        </authorList>
    </citation>
    <scope>NUCLEOTIDE SEQUENCE [LARGE SCALE GENOMIC DNA]</scope>
    <source>
        <strain evidence="3 4">FH2-C-A2</strain>
    </source>
</reference>
<dbReference type="InterPro" id="IPR002364">
    <property type="entry name" value="Quin_OxRdtase/zeta-crystal_CS"/>
</dbReference>
<organism evidence="3 4">
    <name type="scientific">Leptospira wolffii</name>
    <dbReference type="NCBI Taxonomy" id="409998"/>
    <lineage>
        <taxon>Bacteria</taxon>
        <taxon>Pseudomonadati</taxon>
        <taxon>Spirochaetota</taxon>
        <taxon>Spirochaetia</taxon>
        <taxon>Leptospirales</taxon>
        <taxon>Leptospiraceae</taxon>
        <taxon>Leptospira</taxon>
    </lineage>
</organism>
<dbReference type="EMBL" id="NPDT01000005">
    <property type="protein sequence ID" value="PJZ65502.1"/>
    <property type="molecule type" value="Genomic_DNA"/>
</dbReference>
<dbReference type="InterPro" id="IPR050700">
    <property type="entry name" value="YIM1/Zinc_Alcohol_DH_Fams"/>
</dbReference>
<dbReference type="PANTHER" id="PTHR11695">
    <property type="entry name" value="ALCOHOL DEHYDROGENASE RELATED"/>
    <property type="match status" value="1"/>
</dbReference>
<dbReference type="SMART" id="SM00829">
    <property type="entry name" value="PKS_ER"/>
    <property type="match status" value="1"/>
</dbReference>
<dbReference type="SUPFAM" id="SSF50129">
    <property type="entry name" value="GroES-like"/>
    <property type="match status" value="1"/>
</dbReference>
<dbReference type="CDD" id="cd05289">
    <property type="entry name" value="MDR_like_2"/>
    <property type="match status" value="1"/>
</dbReference>
<gene>
    <name evidence="3" type="ORF">CH371_13695</name>
</gene>
<comment type="caution">
    <text evidence="3">The sequence shown here is derived from an EMBL/GenBank/DDBJ whole genome shotgun (WGS) entry which is preliminary data.</text>
</comment>
<dbReference type="RefSeq" id="WP_100759450.1">
    <property type="nucleotide sequence ID" value="NZ_NPDT01000005.1"/>
</dbReference>
<dbReference type="InterPro" id="IPR020843">
    <property type="entry name" value="ER"/>
</dbReference>
<sequence>MKAVQFKEFGTSEVLQLVDLPVPKPGEGEILVRISASGVNPVDWKIREGRLQSRMPNRLPIVPGWEFSGTVVERGHSARRFEIGEEVFSYCRRTWIENGSYAEYISLPESYLAKKPESLTHEEAAAVPLSGLTAYQCLFQVAGFHPGERVLVLGASGGVGSYAIQLAKEKGAQVVAVASSRNENYVRGLGADEFLDYAEGSVSDSYKKRFSEGADLVLDCIGGESFTQVGDCVKPGGVLVSLIMTEFPSSSYKGVYHFVEPNSKQLEILSYLIDSGKIKVHLSEILPLEEAALAQEKISKLHTRGKIVLKI</sequence>
<proteinExistence type="predicted"/>
<dbReference type="Gene3D" id="3.90.180.10">
    <property type="entry name" value="Medium-chain alcohol dehydrogenases, catalytic domain"/>
    <property type="match status" value="1"/>
</dbReference>
<dbReference type="PROSITE" id="PS01162">
    <property type="entry name" value="QOR_ZETA_CRYSTAL"/>
    <property type="match status" value="1"/>
</dbReference>
<dbReference type="InterPro" id="IPR011032">
    <property type="entry name" value="GroES-like_sf"/>
</dbReference>
<evidence type="ECO:0000313" key="3">
    <source>
        <dbReference type="EMBL" id="PJZ65502.1"/>
    </source>
</evidence>
<dbReference type="Pfam" id="PF08240">
    <property type="entry name" value="ADH_N"/>
    <property type="match status" value="1"/>
</dbReference>
<dbReference type="PANTHER" id="PTHR11695:SF294">
    <property type="entry name" value="RETICULON-4-INTERACTING PROTEIN 1, MITOCHONDRIAL"/>
    <property type="match status" value="1"/>
</dbReference>
<name>A0A2M9ZAY5_9LEPT</name>
<dbReference type="SUPFAM" id="SSF51735">
    <property type="entry name" value="NAD(P)-binding Rossmann-fold domains"/>
    <property type="match status" value="1"/>
</dbReference>
<evidence type="ECO:0000313" key="4">
    <source>
        <dbReference type="Proteomes" id="UP000231912"/>
    </source>
</evidence>